<name>A0A2W7PVT6_9RHOB</name>
<keyword evidence="2" id="KW-1185">Reference proteome</keyword>
<dbReference type="RefSeq" id="WP_272939495.1">
    <property type="nucleotide sequence ID" value="NZ_QKZL01000017.1"/>
</dbReference>
<gene>
    <name evidence="1" type="ORF">LX81_03230</name>
</gene>
<accession>A0A2W7PVT6</accession>
<proteinExistence type="predicted"/>
<organism evidence="1 2">
    <name type="scientific">Palleronia aestuarii</name>
    <dbReference type="NCBI Taxonomy" id="568105"/>
    <lineage>
        <taxon>Bacteria</taxon>
        <taxon>Pseudomonadati</taxon>
        <taxon>Pseudomonadota</taxon>
        <taxon>Alphaproteobacteria</taxon>
        <taxon>Rhodobacterales</taxon>
        <taxon>Roseobacteraceae</taxon>
        <taxon>Palleronia</taxon>
    </lineage>
</organism>
<reference evidence="1 2" key="1">
    <citation type="submission" date="2018-06" db="EMBL/GenBank/DDBJ databases">
        <title>Genomic Encyclopedia of Archaeal and Bacterial Type Strains, Phase II (KMG-II): from individual species to whole genera.</title>
        <authorList>
            <person name="Goeker M."/>
        </authorList>
    </citation>
    <scope>NUCLEOTIDE SEQUENCE [LARGE SCALE GENOMIC DNA]</scope>
    <source>
        <strain evidence="1 2">DSM 22009</strain>
    </source>
</reference>
<dbReference type="EMBL" id="QKZL01000017">
    <property type="protein sequence ID" value="PZX13679.1"/>
    <property type="molecule type" value="Genomic_DNA"/>
</dbReference>
<evidence type="ECO:0000313" key="1">
    <source>
        <dbReference type="EMBL" id="PZX13679.1"/>
    </source>
</evidence>
<dbReference type="AlphaFoldDB" id="A0A2W7PVT6"/>
<protein>
    <submittedName>
        <fullName evidence="1">Uncharacterized protein</fullName>
    </submittedName>
</protein>
<comment type="caution">
    <text evidence="1">The sequence shown here is derived from an EMBL/GenBank/DDBJ whole genome shotgun (WGS) entry which is preliminary data.</text>
</comment>
<evidence type="ECO:0000313" key="2">
    <source>
        <dbReference type="Proteomes" id="UP000248916"/>
    </source>
</evidence>
<dbReference type="Proteomes" id="UP000248916">
    <property type="component" value="Unassembled WGS sequence"/>
</dbReference>
<sequence length="40" mass="4115">MDRLGTGVGIAAILLHLSCRDDVAIVIVIDADLECAFSGA</sequence>